<dbReference type="SMART" id="SM00184">
    <property type="entry name" value="RING"/>
    <property type="match status" value="1"/>
</dbReference>
<keyword evidence="6" id="KW-0862">Zinc</keyword>
<keyword evidence="3" id="KW-0963">Cytoplasm</keyword>
<evidence type="ECO:0000313" key="12">
    <source>
        <dbReference type="EMBL" id="CAL8115402.1"/>
    </source>
</evidence>
<feature type="region of interest" description="Disordered" evidence="10">
    <location>
        <begin position="415"/>
        <end position="441"/>
    </location>
</feature>
<feature type="region of interest" description="Disordered" evidence="10">
    <location>
        <begin position="154"/>
        <end position="174"/>
    </location>
</feature>
<dbReference type="Pfam" id="PF00097">
    <property type="entry name" value="zf-C3HC4"/>
    <property type="match status" value="1"/>
</dbReference>
<protein>
    <recommendedName>
        <fullName evidence="7">E3 ubiquitin-protein ligase RNF10</fullName>
    </recommendedName>
    <alternativeName>
        <fullName evidence="8">RING finger protein 10</fullName>
    </alternativeName>
</protein>
<proteinExistence type="inferred from homology"/>
<evidence type="ECO:0000256" key="9">
    <source>
        <dbReference type="PROSITE-ProRule" id="PRU00175"/>
    </source>
</evidence>
<dbReference type="SUPFAM" id="SSF57850">
    <property type="entry name" value="RING/U-box"/>
    <property type="match status" value="1"/>
</dbReference>
<gene>
    <name evidence="12" type="ORF">ODALV1_LOCUS16839</name>
</gene>
<comment type="subcellular location">
    <subcellularLocation>
        <location evidence="1">Cytoplasm</location>
    </subcellularLocation>
</comment>
<evidence type="ECO:0000256" key="2">
    <source>
        <dbReference type="ARBA" id="ARBA00008117"/>
    </source>
</evidence>
<dbReference type="InterPro" id="IPR001841">
    <property type="entry name" value="Znf_RING"/>
</dbReference>
<accession>A0ABP1QYP7</accession>
<dbReference type="InterPro" id="IPR018957">
    <property type="entry name" value="Znf_C3HC4_RING-type"/>
</dbReference>
<evidence type="ECO:0000256" key="8">
    <source>
        <dbReference type="ARBA" id="ARBA00035390"/>
    </source>
</evidence>
<feature type="compositionally biased region" description="Polar residues" evidence="10">
    <location>
        <begin position="39"/>
        <end position="87"/>
    </location>
</feature>
<evidence type="ECO:0000256" key="7">
    <source>
        <dbReference type="ARBA" id="ARBA00035131"/>
    </source>
</evidence>
<sequence length="758" mass="83874">MTDDPEKIKVITMDKKGSFPSSFAANTNKSLALDNSAKTTAYSRQDGTSGSQISKVQPKTPTRYRGSQSSNTGGFSRNESYNRSKPSPQKGKYYGDRRPKSKCSPSTPESVAQKETEPEGATSHPPGGKKQNIKDQDLDLWGFQYAPLQSHLHGHFHRRSRPSSGGSSRSNYGAGPIRPKYSKDYLLANCQFFVRIGEDYRAYLGDPNLLVRWDLIEQVRIRVDGEMPKCPICLDSPVAAKITKCGHIYCWPCFLHYLSLSDNDVRTCPICYNPVSKNDLKSVSFIPQIGVEVSTKIEMRLMVRLKDANIAFPLDKTEGWEDKFCKILQVAPTAVIQNVLTFEKFELEAMFDADPFAPEACFIQQALNYLDERRIALLNVDINFCSNLTLPANGLISPECYIRFPDISSDGPPAIGSADSCGKKPRNDSVSSNSSGGYDDPTLVQMQVPNTAGPGHAYFYQMSDGRNVFLHPMNMAMLWRELGTDVEKWPQVLTFEVIDIESKSSTEENRKRMKFCRHLPLNAPFELVEVNLDEFGISPEVKADFASQLHQRQQRRRNRVKEEKLLERKQRELEAQEFSKLRHMPQLSSTQEFPAFGTSIAEQEFALAVIQEEIAAAASGAIGISEPECKAEETFASVFQASTSFAQMAGKAPMKKSPTYPISGGSVWGKGTAAGISPNTILSRHSDSENEGDDYTPVPNYRASVSDAIERALAGLDLRGASTPANEMESAASPGSGNKKKKSKKGKVLFATGMGPFN</sequence>
<dbReference type="PANTHER" id="PTHR12983:SF9">
    <property type="entry name" value="E3 UBIQUITIN-PROTEIN LIGASE RNF10"/>
    <property type="match status" value="1"/>
</dbReference>
<comment type="similarity">
    <text evidence="2">Belongs to the RNF10 family.</text>
</comment>
<keyword evidence="5 9" id="KW-0863">Zinc-finger</keyword>
<dbReference type="CDD" id="cd16536">
    <property type="entry name" value="RING-HC_RNF10"/>
    <property type="match status" value="1"/>
</dbReference>
<feature type="region of interest" description="Disordered" evidence="10">
    <location>
        <begin position="720"/>
        <end position="758"/>
    </location>
</feature>
<evidence type="ECO:0000259" key="11">
    <source>
        <dbReference type="PROSITE" id="PS50089"/>
    </source>
</evidence>
<evidence type="ECO:0000256" key="5">
    <source>
        <dbReference type="ARBA" id="ARBA00022771"/>
    </source>
</evidence>
<reference evidence="12 13" key="1">
    <citation type="submission" date="2024-08" db="EMBL/GenBank/DDBJ databases">
        <authorList>
            <person name="Cucini C."/>
            <person name="Frati F."/>
        </authorList>
    </citation>
    <scope>NUCLEOTIDE SEQUENCE [LARGE SCALE GENOMIC DNA]</scope>
</reference>
<evidence type="ECO:0000313" key="13">
    <source>
        <dbReference type="Proteomes" id="UP001642540"/>
    </source>
</evidence>
<organism evidence="12 13">
    <name type="scientific">Orchesella dallaii</name>
    <dbReference type="NCBI Taxonomy" id="48710"/>
    <lineage>
        <taxon>Eukaryota</taxon>
        <taxon>Metazoa</taxon>
        <taxon>Ecdysozoa</taxon>
        <taxon>Arthropoda</taxon>
        <taxon>Hexapoda</taxon>
        <taxon>Collembola</taxon>
        <taxon>Entomobryomorpha</taxon>
        <taxon>Entomobryoidea</taxon>
        <taxon>Orchesellidae</taxon>
        <taxon>Orchesellinae</taxon>
        <taxon>Orchesella</taxon>
    </lineage>
</organism>
<dbReference type="EMBL" id="CAXLJM020000051">
    <property type="protein sequence ID" value="CAL8115402.1"/>
    <property type="molecule type" value="Genomic_DNA"/>
</dbReference>
<evidence type="ECO:0000256" key="4">
    <source>
        <dbReference type="ARBA" id="ARBA00022723"/>
    </source>
</evidence>
<feature type="region of interest" description="Disordered" evidence="10">
    <location>
        <begin position="679"/>
        <end position="700"/>
    </location>
</feature>
<dbReference type="InterPro" id="IPR013083">
    <property type="entry name" value="Znf_RING/FYVE/PHD"/>
</dbReference>
<evidence type="ECO:0000256" key="6">
    <source>
        <dbReference type="ARBA" id="ARBA00022833"/>
    </source>
</evidence>
<evidence type="ECO:0000256" key="3">
    <source>
        <dbReference type="ARBA" id="ARBA00022490"/>
    </source>
</evidence>
<keyword evidence="4" id="KW-0479">Metal-binding</keyword>
<comment type="caution">
    <text evidence="12">The sequence shown here is derived from an EMBL/GenBank/DDBJ whole genome shotgun (WGS) entry which is preliminary data.</text>
</comment>
<dbReference type="Proteomes" id="UP001642540">
    <property type="component" value="Unassembled WGS sequence"/>
</dbReference>
<dbReference type="InterPro" id="IPR039739">
    <property type="entry name" value="MAG2/RNF10"/>
</dbReference>
<dbReference type="PROSITE" id="PS50089">
    <property type="entry name" value="ZF_RING_2"/>
    <property type="match status" value="1"/>
</dbReference>
<keyword evidence="13" id="KW-1185">Reference proteome</keyword>
<dbReference type="PANTHER" id="PTHR12983">
    <property type="entry name" value="RING FINGER 10 FAMILY MEMBER"/>
    <property type="match status" value="1"/>
</dbReference>
<evidence type="ECO:0000256" key="10">
    <source>
        <dbReference type="SAM" id="MobiDB-lite"/>
    </source>
</evidence>
<feature type="domain" description="RING-type" evidence="11">
    <location>
        <begin position="230"/>
        <end position="271"/>
    </location>
</feature>
<feature type="compositionally biased region" description="Basic residues" evidence="10">
    <location>
        <begin position="738"/>
        <end position="747"/>
    </location>
</feature>
<feature type="region of interest" description="Disordered" evidence="10">
    <location>
        <begin position="39"/>
        <end position="134"/>
    </location>
</feature>
<name>A0ABP1QYP7_9HEXA</name>
<evidence type="ECO:0000256" key="1">
    <source>
        <dbReference type="ARBA" id="ARBA00004496"/>
    </source>
</evidence>
<dbReference type="Gene3D" id="3.30.40.10">
    <property type="entry name" value="Zinc/RING finger domain, C3HC4 (zinc finger)"/>
    <property type="match status" value="1"/>
</dbReference>